<organism evidence="1 2">
    <name type="scientific">Araneus ventricosus</name>
    <name type="common">Orbweaver spider</name>
    <name type="synonym">Epeira ventricosa</name>
    <dbReference type="NCBI Taxonomy" id="182803"/>
    <lineage>
        <taxon>Eukaryota</taxon>
        <taxon>Metazoa</taxon>
        <taxon>Ecdysozoa</taxon>
        <taxon>Arthropoda</taxon>
        <taxon>Chelicerata</taxon>
        <taxon>Arachnida</taxon>
        <taxon>Araneae</taxon>
        <taxon>Araneomorphae</taxon>
        <taxon>Entelegynae</taxon>
        <taxon>Araneoidea</taxon>
        <taxon>Araneidae</taxon>
        <taxon>Araneus</taxon>
    </lineage>
</organism>
<evidence type="ECO:0000313" key="1">
    <source>
        <dbReference type="EMBL" id="GBN45951.1"/>
    </source>
</evidence>
<dbReference type="Proteomes" id="UP000499080">
    <property type="component" value="Unassembled WGS sequence"/>
</dbReference>
<comment type="caution">
    <text evidence="1">The sequence shown here is derived from an EMBL/GenBank/DDBJ whole genome shotgun (WGS) entry which is preliminary data.</text>
</comment>
<reference evidence="1 2" key="1">
    <citation type="journal article" date="2019" name="Sci. Rep.">
        <title>Orb-weaving spider Araneus ventricosus genome elucidates the spidroin gene catalogue.</title>
        <authorList>
            <person name="Kono N."/>
            <person name="Nakamura H."/>
            <person name="Ohtoshi R."/>
            <person name="Moran D.A.P."/>
            <person name="Shinohara A."/>
            <person name="Yoshida Y."/>
            <person name="Fujiwara M."/>
            <person name="Mori M."/>
            <person name="Tomita M."/>
            <person name="Arakawa K."/>
        </authorList>
    </citation>
    <scope>NUCLEOTIDE SEQUENCE [LARGE SCALE GENOMIC DNA]</scope>
</reference>
<keyword evidence="2" id="KW-1185">Reference proteome</keyword>
<accession>A0A4Y2P3N3</accession>
<proteinExistence type="predicted"/>
<gene>
    <name evidence="1" type="ORF">AVEN_63742_1</name>
</gene>
<evidence type="ECO:0000313" key="2">
    <source>
        <dbReference type="Proteomes" id="UP000499080"/>
    </source>
</evidence>
<name>A0A4Y2P3N3_ARAVE</name>
<protein>
    <submittedName>
        <fullName evidence="1">Uncharacterized protein</fullName>
    </submittedName>
</protein>
<dbReference type="EMBL" id="BGPR01010393">
    <property type="protein sequence ID" value="GBN45951.1"/>
    <property type="molecule type" value="Genomic_DNA"/>
</dbReference>
<dbReference type="AlphaFoldDB" id="A0A4Y2P3N3"/>
<sequence length="93" mass="10449">MQKKIDLLPNRGNSGIYHTSGFQAHARTSVRISKMSGFTSVSAATRDKFRYNLENLMYSKKADAILPMKENLSFASILVEKVDKPPYPDHSSN</sequence>